<dbReference type="SUPFAM" id="SSF158472">
    <property type="entry name" value="HAMP domain-like"/>
    <property type="match status" value="1"/>
</dbReference>
<dbReference type="InterPro" id="IPR050351">
    <property type="entry name" value="BphY/WalK/GraS-like"/>
</dbReference>
<dbReference type="PROSITE" id="PS50109">
    <property type="entry name" value="HIS_KIN"/>
    <property type="match status" value="1"/>
</dbReference>
<dbReference type="GO" id="GO:0030295">
    <property type="term" value="F:protein kinase activator activity"/>
    <property type="evidence" value="ECO:0007669"/>
    <property type="project" value="TreeGrafter"/>
</dbReference>
<dbReference type="GO" id="GO:0006355">
    <property type="term" value="P:regulation of DNA-templated transcription"/>
    <property type="evidence" value="ECO:0007669"/>
    <property type="project" value="InterPro"/>
</dbReference>
<dbReference type="Pfam" id="PF00672">
    <property type="entry name" value="HAMP"/>
    <property type="match status" value="1"/>
</dbReference>
<dbReference type="Gene3D" id="1.10.287.130">
    <property type="match status" value="1"/>
</dbReference>
<dbReference type="SUPFAM" id="SSF55874">
    <property type="entry name" value="ATPase domain of HSP90 chaperone/DNA topoisomerase II/histidine kinase"/>
    <property type="match status" value="1"/>
</dbReference>
<evidence type="ECO:0000259" key="18">
    <source>
        <dbReference type="PROSITE" id="PS50885"/>
    </source>
</evidence>
<dbReference type="SMART" id="SM00388">
    <property type="entry name" value="HisKA"/>
    <property type="match status" value="1"/>
</dbReference>
<dbReference type="GO" id="GO:0007234">
    <property type="term" value="P:osmosensory signaling via phosphorelay pathway"/>
    <property type="evidence" value="ECO:0007669"/>
    <property type="project" value="TreeGrafter"/>
</dbReference>
<accession>A0A2H0KTC5</accession>
<dbReference type="Pfam" id="PF02518">
    <property type="entry name" value="HATPase_c"/>
    <property type="match status" value="1"/>
</dbReference>
<dbReference type="SUPFAM" id="SSF103190">
    <property type="entry name" value="Sensory domain-like"/>
    <property type="match status" value="1"/>
</dbReference>
<dbReference type="EMBL" id="PCVO01000021">
    <property type="protein sequence ID" value="PIQ75409.1"/>
    <property type="molecule type" value="Genomic_DNA"/>
</dbReference>
<dbReference type="SUPFAM" id="SSF47384">
    <property type="entry name" value="Homodimeric domain of signal transducing histidine kinase"/>
    <property type="match status" value="1"/>
</dbReference>
<dbReference type="PRINTS" id="PR00344">
    <property type="entry name" value="BCTRLSENSOR"/>
</dbReference>
<keyword evidence="6" id="KW-0808">Transferase</keyword>
<keyword evidence="4" id="KW-1003">Cell membrane</keyword>
<keyword evidence="12" id="KW-0902">Two-component regulatory system</keyword>
<keyword evidence="13 15" id="KW-0472">Membrane</keyword>
<evidence type="ECO:0000256" key="12">
    <source>
        <dbReference type="ARBA" id="ARBA00023012"/>
    </source>
</evidence>
<organism evidence="19 20">
    <name type="scientific">Candidatus Portnoybacteria bacterium CG11_big_fil_rev_8_21_14_0_20_40_15</name>
    <dbReference type="NCBI Taxonomy" id="1974817"/>
    <lineage>
        <taxon>Bacteria</taxon>
        <taxon>Candidatus Portnoyibacteriota</taxon>
    </lineage>
</organism>
<gene>
    <name evidence="19" type="ORF">COV84_01365</name>
</gene>
<name>A0A2H0KTC5_9BACT</name>
<feature type="domain" description="PAS" evidence="17">
    <location>
        <begin position="442"/>
        <end position="513"/>
    </location>
</feature>
<keyword evidence="5" id="KW-0597">Phosphoprotein</keyword>
<evidence type="ECO:0000313" key="19">
    <source>
        <dbReference type="EMBL" id="PIQ75409.1"/>
    </source>
</evidence>
<dbReference type="InterPro" id="IPR005467">
    <property type="entry name" value="His_kinase_dom"/>
</dbReference>
<dbReference type="InterPro" id="IPR036890">
    <property type="entry name" value="HATPase_C_sf"/>
</dbReference>
<evidence type="ECO:0000256" key="7">
    <source>
        <dbReference type="ARBA" id="ARBA00022692"/>
    </source>
</evidence>
<comment type="catalytic activity">
    <reaction evidence="1">
        <text>ATP + protein L-histidine = ADP + protein N-phospho-L-histidine.</text>
        <dbReference type="EC" id="2.7.13.3"/>
    </reaction>
</comment>
<evidence type="ECO:0000256" key="6">
    <source>
        <dbReference type="ARBA" id="ARBA00022679"/>
    </source>
</evidence>
<evidence type="ECO:0000256" key="3">
    <source>
        <dbReference type="ARBA" id="ARBA00012438"/>
    </source>
</evidence>
<feature type="domain" description="Histidine kinase" evidence="16">
    <location>
        <begin position="565"/>
        <end position="784"/>
    </location>
</feature>
<comment type="subcellular location">
    <subcellularLocation>
        <location evidence="2">Cell membrane</location>
        <topology evidence="2">Multi-pass membrane protein</topology>
    </subcellularLocation>
</comment>
<dbReference type="InterPro" id="IPR029151">
    <property type="entry name" value="Sensor-like_sf"/>
</dbReference>
<dbReference type="Pfam" id="PF02743">
    <property type="entry name" value="dCache_1"/>
    <property type="match status" value="1"/>
</dbReference>
<dbReference type="GO" id="GO:0005886">
    <property type="term" value="C:plasma membrane"/>
    <property type="evidence" value="ECO:0007669"/>
    <property type="project" value="UniProtKB-SubCell"/>
</dbReference>
<dbReference type="Gene3D" id="3.30.565.10">
    <property type="entry name" value="Histidine kinase-like ATPase, C-terminal domain"/>
    <property type="match status" value="1"/>
</dbReference>
<feature type="transmembrane region" description="Helical" evidence="15">
    <location>
        <begin position="14"/>
        <end position="35"/>
    </location>
</feature>
<evidence type="ECO:0000256" key="11">
    <source>
        <dbReference type="ARBA" id="ARBA00022989"/>
    </source>
</evidence>
<evidence type="ECO:0000256" key="15">
    <source>
        <dbReference type="SAM" id="Phobius"/>
    </source>
</evidence>
<dbReference type="CDD" id="cd00082">
    <property type="entry name" value="HisKA"/>
    <property type="match status" value="1"/>
</dbReference>
<dbReference type="InterPro" id="IPR035965">
    <property type="entry name" value="PAS-like_dom_sf"/>
</dbReference>
<evidence type="ECO:0000256" key="2">
    <source>
        <dbReference type="ARBA" id="ARBA00004651"/>
    </source>
</evidence>
<dbReference type="CDD" id="cd18773">
    <property type="entry name" value="PDC1_HK_sensor"/>
    <property type="match status" value="1"/>
</dbReference>
<evidence type="ECO:0000313" key="20">
    <source>
        <dbReference type="Proteomes" id="UP000229317"/>
    </source>
</evidence>
<dbReference type="Gene3D" id="3.30.450.20">
    <property type="entry name" value="PAS domain"/>
    <property type="match status" value="2"/>
</dbReference>
<evidence type="ECO:0000256" key="9">
    <source>
        <dbReference type="ARBA" id="ARBA00022777"/>
    </source>
</evidence>
<evidence type="ECO:0000256" key="10">
    <source>
        <dbReference type="ARBA" id="ARBA00022840"/>
    </source>
</evidence>
<dbReference type="PANTHER" id="PTHR42878">
    <property type="entry name" value="TWO-COMPONENT HISTIDINE KINASE"/>
    <property type="match status" value="1"/>
</dbReference>
<dbReference type="SMART" id="SM00091">
    <property type="entry name" value="PAS"/>
    <property type="match status" value="1"/>
</dbReference>
<dbReference type="InterPro" id="IPR004358">
    <property type="entry name" value="Sig_transdc_His_kin-like_C"/>
</dbReference>
<dbReference type="InterPro" id="IPR013767">
    <property type="entry name" value="PAS_fold"/>
</dbReference>
<dbReference type="CDD" id="cd06225">
    <property type="entry name" value="HAMP"/>
    <property type="match status" value="1"/>
</dbReference>
<dbReference type="SMART" id="SM00304">
    <property type="entry name" value="HAMP"/>
    <property type="match status" value="1"/>
</dbReference>
<comment type="caution">
    <text evidence="19">The sequence shown here is derived from an EMBL/GenBank/DDBJ whole genome shotgun (WGS) entry which is preliminary data.</text>
</comment>
<sequence>MIFRIPKIKLGNKIALIYFILGFASLIAVNLIWLLPSLTETRKNAATLQLEIAKRGAIEINSFLDYKIGSLENIGPFLRPQEIEKNREILDNFLQKEQVFFEITLIDGTGQERIKVSQFEIFSESELTSRADEEYFQKALGGIFFVSRVFFSEKAEPYLILAIPIYFSPSGTGGVLMAKLKLREMQQIISELKVGSLSHSFVVDGEGRLIADPNLSLVLKNLNLSDLAPVKKIIEKKQIVDGLASEDIYQNDQGQSVLAVGMPLQKLNWGLIIERPEADAYSGLTSKITAFVIIFVLGGLSIFFAARLLAIYLIGPMKKLGDGAKIIGAGNLDYRLNITSGDEIQELAEAFNEMGSQLKESYVYLEHKVDERTRELIAQRDQLDQAVKKLIDRDVVLNEIRKQQEEALLEANKAKSKSEEARIASLNILEDIDESRKAQEDEKNKVEAVLRSLTDGLIMIDQFGWISLINPEAEAMLNVKKENVLLKRLAEIEKADIKKINEAIEKEEGIEKKEIKLDGSPERILEISTALVIGVDKKILGQVIILHDITREKAVEKMKTEFVTITAHQLRTPLSAVKWTLRLILDQDLGPISKEQAETLQKGYQSNERMINLVNDLLNITRIEEGRFIYGLLKISFIDLIKETVDNFQTLADMRNIKIKLQISENDIEIMGDKEKMKLALQNLIENAISYSFSGSDVTISVDCDNMNLTVAIKDKGMGIPENQQKRVFSKFFRADNAVKMETEGSGLGLFLTKNIIEKHGGKIWFESEEGKGSTFYFTLPIAK</sequence>
<evidence type="ECO:0000259" key="16">
    <source>
        <dbReference type="PROSITE" id="PS50109"/>
    </source>
</evidence>
<dbReference type="PROSITE" id="PS50112">
    <property type="entry name" value="PAS"/>
    <property type="match status" value="1"/>
</dbReference>
<dbReference type="SMART" id="SM00387">
    <property type="entry name" value="HATPase_c"/>
    <property type="match status" value="1"/>
</dbReference>
<dbReference type="SUPFAM" id="SSF55785">
    <property type="entry name" value="PYP-like sensor domain (PAS domain)"/>
    <property type="match status" value="1"/>
</dbReference>
<dbReference type="InterPro" id="IPR033479">
    <property type="entry name" value="dCache_1"/>
</dbReference>
<evidence type="ECO:0000256" key="13">
    <source>
        <dbReference type="ARBA" id="ARBA00023136"/>
    </source>
</evidence>
<keyword evidence="14" id="KW-0175">Coiled coil</keyword>
<dbReference type="CDD" id="cd12912">
    <property type="entry name" value="PDC2_MCP_like"/>
    <property type="match status" value="1"/>
</dbReference>
<keyword evidence="7 15" id="KW-0812">Transmembrane</keyword>
<dbReference type="NCBIfam" id="TIGR00229">
    <property type="entry name" value="sensory_box"/>
    <property type="match status" value="1"/>
</dbReference>
<dbReference type="AlphaFoldDB" id="A0A2H0KTC5"/>
<dbReference type="InterPro" id="IPR003594">
    <property type="entry name" value="HATPase_dom"/>
</dbReference>
<dbReference type="InterPro" id="IPR000014">
    <property type="entry name" value="PAS"/>
</dbReference>
<dbReference type="CDD" id="cd00075">
    <property type="entry name" value="HATPase"/>
    <property type="match status" value="1"/>
</dbReference>
<dbReference type="Pfam" id="PF00512">
    <property type="entry name" value="HisKA"/>
    <property type="match status" value="1"/>
</dbReference>
<proteinExistence type="predicted"/>
<dbReference type="EC" id="2.7.13.3" evidence="3"/>
<feature type="coiled-coil region" evidence="14">
    <location>
        <begin position="373"/>
        <end position="449"/>
    </location>
</feature>
<dbReference type="GO" id="GO:0000155">
    <property type="term" value="F:phosphorelay sensor kinase activity"/>
    <property type="evidence" value="ECO:0007669"/>
    <property type="project" value="InterPro"/>
</dbReference>
<dbReference type="Proteomes" id="UP000229317">
    <property type="component" value="Unassembled WGS sequence"/>
</dbReference>
<evidence type="ECO:0000256" key="4">
    <source>
        <dbReference type="ARBA" id="ARBA00022475"/>
    </source>
</evidence>
<dbReference type="FunFam" id="3.30.565.10:FF:000006">
    <property type="entry name" value="Sensor histidine kinase WalK"/>
    <property type="match status" value="1"/>
</dbReference>
<reference evidence="19 20" key="1">
    <citation type="submission" date="2017-09" db="EMBL/GenBank/DDBJ databases">
        <title>Depth-based differentiation of microbial function through sediment-hosted aquifers and enrichment of novel symbionts in the deep terrestrial subsurface.</title>
        <authorList>
            <person name="Probst A.J."/>
            <person name="Ladd B."/>
            <person name="Jarett J.K."/>
            <person name="Geller-Mcgrath D.E."/>
            <person name="Sieber C.M."/>
            <person name="Emerson J.B."/>
            <person name="Anantharaman K."/>
            <person name="Thomas B.C."/>
            <person name="Malmstrom R."/>
            <person name="Stieglmeier M."/>
            <person name="Klingl A."/>
            <person name="Woyke T."/>
            <person name="Ryan C.M."/>
            <person name="Banfield J.F."/>
        </authorList>
    </citation>
    <scope>NUCLEOTIDE SEQUENCE [LARGE SCALE GENOMIC DNA]</scope>
    <source>
        <strain evidence="19">CG11_big_fil_rev_8_21_14_0_20_40_15</strain>
    </source>
</reference>
<dbReference type="GO" id="GO:0000156">
    <property type="term" value="F:phosphorelay response regulator activity"/>
    <property type="evidence" value="ECO:0007669"/>
    <property type="project" value="TreeGrafter"/>
</dbReference>
<evidence type="ECO:0000256" key="14">
    <source>
        <dbReference type="SAM" id="Coils"/>
    </source>
</evidence>
<dbReference type="InterPro" id="IPR003660">
    <property type="entry name" value="HAMP_dom"/>
</dbReference>
<protein>
    <recommendedName>
        <fullName evidence="3">histidine kinase</fullName>
        <ecNumber evidence="3">2.7.13.3</ecNumber>
    </recommendedName>
</protein>
<keyword evidence="11 15" id="KW-1133">Transmembrane helix</keyword>
<feature type="transmembrane region" description="Helical" evidence="15">
    <location>
        <begin position="290"/>
        <end position="315"/>
    </location>
</feature>
<evidence type="ECO:0000256" key="5">
    <source>
        <dbReference type="ARBA" id="ARBA00022553"/>
    </source>
</evidence>
<feature type="domain" description="HAMP" evidence="18">
    <location>
        <begin position="311"/>
        <end position="363"/>
    </location>
</feature>
<keyword evidence="9" id="KW-0418">Kinase</keyword>
<dbReference type="Pfam" id="PF00989">
    <property type="entry name" value="PAS"/>
    <property type="match status" value="1"/>
</dbReference>
<dbReference type="Gene3D" id="6.10.340.10">
    <property type="match status" value="1"/>
</dbReference>
<evidence type="ECO:0000256" key="8">
    <source>
        <dbReference type="ARBA" id="ARBA00022741"/>
    </source>
</evidence>
<evidence type="ECO:0000256" key="1">
    <source>
        <dbReference type="ARBA" id="ARBA00000085"/>
    </source>
</evidence>
<keyword evidence="10" id="KW-0067">ATP-binding</keyword>
<dbReference type="InterPro" id="IPR003661">
    <property type="entry name" value="HisK_dim/P_dom"/>
</dbReference>
<dbReference type="GO" id="GO:0005524">
    <property type="term" value="F:ATP binding"/>
    <property type="evidence" value="ECO:0007669"/>
    <property type="project" value="UniProtKB-KW"/>
</dbReference>
<dbReference type="PROSITE" id="PS50885">
    <property type="entry name" value="HAMP"/>
    <property type="match status" value="1"/>
</dbReference>
<dbReference type="InterPro" id="IPR036097">
    <property type="entry name" value="HisK_dim/P_sf"/>
</dbReference>
<evidence type="ECO:0000259" key="17">
    <source>
        <dbReference type="PROSITE" id="PS50112"/>
    </source>
</evidence>
<keyword evidence="8" id="KW-0547">Nucleotide-binding</keyword>
<dbReference type="PANTHER" id="PTHR42878:SF7">
    <property type="entry name" value="SENSOR HISTIDINE KINASE GLRK"/>
    <property type="match status" value="1"/>
</dbReference>